<evidence type="ECO:0000313" key="2">
    <source>
        <dbReference type="Proteomes" id="UP000824782"/>
    </source>
</evidence>
<reference evidence="1" key="1">
    <citation type="thesis" date="2020" institute="ProQuest LLC" country="789 East Eisenhower Parkway, Ann Arbor, MI, USA">
        <title>Comparative Genomics and Chromosome Evolution.</title>
        <authorList>
            <person name="Mudd A.B."/>
        </authorList>
    </citation>
    <scope>NUCLEOTIDE SEQUENCE</scope>
    <source>
        <strain evidence="1">237g6f4</strain>
        <tissue evidence="1">Blood</tissue>
    </source>
</reference>
<comment type="caution">
    <text evidence="1">The sequence shown here is derived from an EMBL/GenBank/DDBJ whole genome shotgun (WGS) entry which is preliminary data.</text>
</comment>
<feature type="non-terminal residue" evidence="1">
    <location>
        <position position="1"/>
    </location>
</feature>
<dbReference type="AlphaFoldDB" id="A0AAV6YKS0"/>
<protein>
    <submittedName>
        <fullName evidence="1">Uncharacterized protein</fullName>
    </submittedName>
</protein>
<sequence length="94" mass="10775">RAILLLNRQKQSFTEAHVSRKPKRQSALKIAVEFHQDPAVHQDLPHPVIAHLAAFFDLWDMLVYEYLESSISPLTDETTSKVGFGQHLSFISLY</sequence>
<proteinExistence type="predicted"/>
<dbReference type="EMBL" id="WNYA01055031">
    <property type="protein sequence ID" value="KAG8535874.1"/>
    <property type="molecule type" value="Genomic_DNA"/>
</dbReference>
<accession>A0AAV6YKS0</accession>
<keyword evidence="2" id="KW-1185">Reference proteome</keyword>
<dbReference type="Proteomes" id="UP000824782">
    <property type="component" value="Unassembled WGS sequence"/>
</dbReference>
<name>A0AAV6YKS0_ENGPU</name>
<organism evidence="1 2">
    <name type="scientific">Engystomops pustulosus</name>
    <name type="common">Tungara frog</name>
    <name type="synonym">Physalaemus pustulosus</name>
    <dbReference type="NCBI Taxonomy" id="76066"/>
    <lineage>
        <taxon>Eukaryota</taxon>
        <taxon>Metazoa</taxon>
        <taxon>Chordata</taxon>
        <taxon>Craniata</taxon>
        <taxon>Vertebrata</taxon>
        <taxon>Euteleostomi</taxon>
        <taxon>Amphibia</taxon>
        <taxon>Batrachia</taxon>
        <taxon>Anura</taxon>
        <taxon>Neobatrachia</taxon>
        <taxon>Hyloidea</taxon>
        <taxon>Leptodactylidae</taxon>
        <taxon>Leiuperinae</taxon>
        <taxon>Engystomops</taxon>
    </lineage>
</organism>
<gene>
    <name evidence="1" type="ORF">GDO81_027561</name>
</gene>
<evidence type="ECO:0000313" key="1">
    <source>
        <dbReference type="EMBL" id="KAG8535874.1"/>
    </source>
</evidence>